<dbReference type="SMART" id="SM00355">
    <property type="entry name" value="ZnF_C2H2"/>
    <property type="match status" value="3"/>
</dbReference>
<evidence type="ECO:0000256" key="1">
    <source>
        <dbReference type="PROSITE-ProRule" id="PRU00042"/>
    </source>
</evidence>
<name>A0A9D4F4C5_DREPO</name>
<dbReference type="Gene3D" id="3.30.160.60">
    <property type="entry name" value="Classic Zinc Finger"/>
    <property type="match status" value="1"/>
</dbReference>
<dbReference type="GO" id="GO:0008270">
    <property type="term" value="F:zinc ion binding"/>
    <property type="evidence" value="ECO:0007669"/>
    <property type="project" value="UniProtKB-KW"/>
</dbReference>
<dbReference type="EMBL" id="JAIWYP010000007">
    <property type="protein sequence ID" value="KAH3791562.1"/>
    <property type="molecule type" value="Genomic_DNA"/>
</dbReference>
<keyword evidence="5" id="KW-1185">Reference proteome</keyword>
<keyword evidence="1" id="KW-0862">Zinc</keyword>
<evidence type="ECO:0000259" key="3">
    <source>
        <dbReference type="PROSITE" id="PS50157"/>
    </source>
</evidence>
<feature type="compositionally biased region" description="Basic and acidic residues" evidence="2">
    <location>
        <begin position="597"/>
        <end position="609"/>
    </location>
</feature>
<dbReference type="Proteomes" id="UP000828390">
    <property type="component" value="Unassembled WGS sequence"/>
</dbReference>
<comment type="caution">
    <text evidence="4">The sequence shown here is derived from an EMBL/GenBank/DDBJ whole genome shotgun (WGS) entry which is preliminary data.</text>
</comment>
<feature type="region of interest" description="Disordered" evidence="2">
    <location>
        <begin position="209"/>
        <end position="233"/>
    </location>
</feature>
<organism evidence="4 5">
    <name type="scientific">Dreissena polymorpha</name>
    <name type="common">Zebra mussel</name>
    <name type="synonym">Mytilus polymorpha</name>
    <dbReference type="NCBI Taxonomy" id="45954"/>
    <lineage>
        <taxon>Eukaryota</taxon>
        <taxon>Metazoa</taxon>
        <taxon>Spiralia</taxon>
        <taxon>Lophotrochozoa</taxon>
        <taxon>Mollusca</taxon>
        <taxon>Bivalvia</taxon>
        <taxon>Autobranchia</taxon>
        <taxon>Heteroconchia</taxon>
        <taxon>Euheterodonta</taxon>
        <taxon>Imparidentia</taxon>
        <taxon>Neoheterodontei</taxon>
        <taxon>Myida</taxon>
        <taxon>Dreissenoidea</taxon>
        <taxon>Dreissenidae</taxon>
        <taxon>Dreissena</taxon>
    </lineage>
</organism>
<feature type="domain" description="C2H2-type" evidence="3">
    <location>
        <begin position="319"/>
        <end position="342"/>
    </location>
</feature>
<dbReference type="AlphaFoldDB" id="A0A9D4F4C5"/>
<feature type="compositionally biased region" description="Polar residues" evidence="2">
    <location>
        <begin position="284"/>
        <end position="301"/>
    </location>
</feature>
<reference evidence="4" key="2">
    <citation type="submission" date="2020-11" db="EMBL/GenBank/DDBJ databases">
        <authorList>
            <person name="McCartney M.A."/>
            <person name="Auch B."/>
            <person name="Kono T."/>
            <person name="Mallez S."/>
            <person name="Becker A."/>
            <person name="Gohl D.M."/>
            <person name="Silverstein K.A.T."/>
            <person name="Koren S."/>
            <person name="Bechman K.B."/>
            <person name="Herman A."/>
            <person name="Abrahante J.E."/>
            <person name="Garbe J."/>
        </authorList>
    </citation>
    <scope>NUCLEOTIDE SEQUENCE</scope>
    <source>
        <strain evidence="4">Duluth1</strain>
        <tissue evidence="4">Whole animal</tissue>
    </source>
</reference>
<evidence type="ECO:0000256" key="2">
    <source>
        <dbReference type="SAM" id="MobiDB-lite"/>
    </source>
</evidence>
<proteinExistence type="predicted"/>
<dbReference type="InterPro" id="IPR013087">
    <property type="entry name" value="Znf_C2H2_type"/>
</dbReference>
<reference evidence="4" key="1">
    <citation type="journal article" date="2019" name="bioRxiv">
        <title>The Genome of the Zebra Mussel, Dreissena polymorpha: A Resource for Invasive Species Research.</title>
        <authorList>
            <person name="McCartney M.A."/>
            <person name="Auch B."/>
            <person name="Kono T."/>
            <person name="Mallez S."/>
            <person name="Zhang Y."/>
            <person name="Obille A."/>
            <person name="Becker A."/>
            <person name="Abrahante J.E."/>
            <person name="Garbe J."/>
            <person name="Badalamenti J.P."/>
            <person name="Herman A."/>
            <person name="Mangelson H."/>
            <person name="Liachko I."/>
            <person name="Sullivan S."/>
            <person name="Sone E.D."/>
            <person name="Koren S."/>
            <person name="Silverstein K.A.T."/>
            <person name="Beckman K.B."/>
            <person name="Gohl D.M."/>
        </authorList>
    </citation>
    <scope>NUCLEOTIDE SEQUENCE</scope>
    <source>
        <strain evidence="4">Duluth1</strain>
        <tissue evidence="4">Whole animal</tissue>
    </source>
</reference>
<keyword evidence="1" id="KW-0479">Metal-binding</keyword>
<accession>A0A9D4F4C5</accession>
<feature type="region of interest" description="Disordered" evidence="2">
    <location>
        <begin position="594"/>
        <end position="624"/>
    </location>
</feature>
<evidence type="ECO:0000313" key="4">
    <source>
        <dbReference type="EMBL" id="KAH3791562.1"/>
    </source>
</evidence>
<gene>
    <name evidence="4" type="ORF">DPMN_145050</name>
</gene>
<protein>
    <recommendedName>
        <fullName evidence="3">C2H2-type domain-containing protein</fullName>
    </recommendedName>
</protein>
<feature type="region of interest" description="Disordered" evidence="2">
    <location>
        <begin position="250"/>
        <end position="269"/>
    </location>
</feature>
<sequence length="730" mass="83421">MKLVPKSGLTISIRGHYEAGKRRRHKKEDNWACRCVNCGLSFVHRQALRKHYTKCAGFMSVQESEASENVKAMSQDPELVVDDELDCNPLIIIETKTGKVVARIEDPDAKKETSAKLTETDKIRRSDISGRKPNQAGIVKDTKYHVPQIRQRDIGQPQNTIGGEEVTSSVVMSNVMNAIRKRTEEIVYGMAELQQYNDKKMVAKAERTEEKEMTEQIQFSTPNKRKAVDDKNDDASLKKTRYYFKPSSFPTEPAVSFSGSRDKTDKTKSGVFRPFQERVLFDYGQQQPNDQTTGLQPSKTAKPSEKESPTENIRDSHIYPCCHCHLRFRHQTRLSRHLKNDHNMALSLHIGCPICLKKFHSNRDFLKHMLEHKEDVNEHTTFEETTQKCIKLIKENKDSRVDTALEQCEIKPVAVRRETINTNMNSVSRQSPEIIRDVVVKTEVEKDDKENESKYGNIKSLNKWITPAQKQDLNESIRENMVAAFDVRNIINHLRTNIISAQGLTDTGVNQNIVHAVNSQTSPKTPCEKQSPISAFFKEGLEKSARTRNIQTGDGNEILVGEPFQFEQMLENIEPYSRQIKWVSNTSTFVTTVQPKSRSENISPRESRETFPQSAPNDISTENEPRKHTIIKKEKVDNATPVNKQYMRPSDVDFMRRVYLDRTHRYDGLYMNMAPLLTSTMTFSEGGSGEALDLSMKSKKGGDNRYVEYMSAVTDVLDLSYTSTRKYSNA</sequence>
<feature type="compositionally biased region" description="Basic and acidic residues" evidence="2">
    <location>
        <begin position="302"/>
        <end position="312"/>
    </location>
</feature>
<feature type="region of interest" description="Disordered" evidence="2">
    <location>
        <begin position="282"/>
        <end position="312"/>
    </location>
</feature>
<feature type="compositionally biased region" description="Polar residues" evidence="2">
    <location>
        <begin position="610"/>
        <end position="622"/>
    </location>
</feature>
<keyword evidence="1" id="KW-0863">Zinc-finger</keyword>
<dbReference type="PROSITE" id="PS50157">
    <property type="entry name" value="ZINC_FINGER_C2H2_2"/>
    <property type="match status" value="1"/>
</dbReference>
<dbReference type="PROSITE" id="PS00028">
    <property type="entry name" value="ZINC_FINGER_C2H2_1"/>
    <property type="match status" value="2"/>
</dbReference>
<evidence type="ECO:0000313" key="5">
    <source>
        <dbReference type="Proteomes" id="UP000828390"/>
    </source>
</evidence>